<dbReference type="Proteomes" id="UP000306912">
    <property type="component" value="Unassembled WGS sequence"/>
</dbReference>
<keyword evidence="2" id="KW-0677">Repeat</keyword>
<evidence type="ECO:0000256" key="3">
    <source>
        <dbReference type="SAM" id="Phobius"/>
    </source>
</evidence>
<keyword evidence="1" id="KW-0433">Leucine-rich repeat</keyword>
<organism evidence="4 5">
    <name type="scientific">Culicoidibacter larvae</name>
    <dbReference type="NCBI Taxonomy" id="2579976"/>
    <lineage>
        <taxon>Bacteria</taxon>
        <taxon>Bacillati</taxon>
        <taxon>Bacillota</taxon>
        <taxon>Culicoidibacteria</taxon>
        <taxon>Culicoidibacterales</taxon>
        <taxon>Culicoidibacteraceae</taxon>
        <taxon>Culicoidibacter</taxon>
    </lineage>
</organism>
<protein>
    <submittedName>
        <fullName evidence="4">Leucine-rich repeat domain-containing protein</fullName>
    </submittedName>
</protein>
<dbReference type="SMART" id="SM00369">
    <property type="entry name" value="LRR_TYP"/>
    <property type="match status" value="6"/>
</dbReference>
<gene>
    <name evidence="4" type="ORF">FEZ08_06545</name>
</gene>
<dbReference type="Pfam" id="PF13855">
    <property type="entry name" value="LRR_8"/>
    <property type="match status" value="2"/>
</dbReference>
<evidence type="ECO:0000313" key="5">
    <source>
        <dbReference type="Proteomes" id="UP000306912"/>
    </source>
</evidence>
<dbReference type="EMBL" id="VBWP01000005">
    <property type="protein sequence ID" value="TLG73787.1"/>
    <property type="molecule type" value="Genomic_DNA"/>
</dbReference>
<dbReference type="InterPro" id="IPR003591">
    <property type="entry name" value="Leu-rich_rpt_typical-subtyp"/>
</dbReference>
<name>A0A5R8QDF1_9FIRM</name>
<sequence>MFMALFKKPDQKTQLEAIQEKLMQTGQFDHSLFEAAYNSELPAKIELIYKNPIIAKEIARQLRRTVSDVVAANDLSAITTLDLSNKGITDISDDDFKYLNQLQHLYLQKNQLQVVPNFSTITNLLTLDLSNNLLTEIPDFDHLNSLQELYLNGNQLRRLPSFRFLKQLQRLAADRNRLVAVPAFNLPNLISLSLHTNMLSEVPIITAHNLQVLYLYGNHLTSVPGLNQMVQLQDFEVANQKAQFPAVELNPDENLYVKLPIFQQLRNLDAQPAIKISLNNGMTKLPVPTRLIDGSIEISSQVLREGQQELRLYIQDISKVNGNWYYANNWTSEYTIPVNKQIAIDKNDETDNLEDETMKNVFNKTNEVQVQEEDMNASTPFARRLLNKIQGGAKAEVTETEIVEVSNEADTTKKIVIGSVAAATVAVGAIAAVASFLIFKNNKKDSE</sequence>
<feature type="transmembrane region" description="Helical" evidence="3">
    <location>
        <begin position="415"/>
        <end position="439"/>
    </location>
</feature>
<keyword evidence="5" id="KW-1185">Reference proteome</keyword>
<dbReference type="PANTHER" id="PTHR45617:SF181">
    <property type="entry name" value="LP04042P"/>
    <property type="match status" value="1"/>
</dbReference>
<dbReference type="PROSITE" id="PS51450">
    <property type="entry name" value="LRR"/>
    <property type="match status" value="4"/>
</dbReference>
<evidence type="ECO:0000256" key="1">
    <source>
        <dbReference type="ARBA" id="ARBA00022614"/>
    </source>
</evidence>
<comment type="caution">
    <text evidence="4">The sequence shown here is derived from an EMBL/GenBank/DDBJ whole genome shotgun (WGS) entry which is preliminary data.</text>
</comment>
<dbReference type="OrthoDB" id="1741961at2"/>
<keyword evidence="3" id="KW-0472">Membrane</keyword>
<dbReference type="SUPFAM" id="SSF52058">
    <property type="entry name" value="L domain-like"/>
    <property type="match status" value="1"/>
</dbReference>
<evidence type="ECO:0000256" key="2">
    <source>
        <dbReference type="ARBA" id="ARBA00022737"/>
    </source>
</evidence>
<dbReference type="InParanoid" id="A0A5R8QDF1"/>
<keyword evidence="3" id="KW-0812">Transmembrane</keyword>
<dbReference type="InterPro" id="IPR032675">
    <property type="entry name" value="LRR_dom_sf"/>
</dbReference>
<evidence type="ECO:0000313" key="4">
    <source>
        <dbReference type="EMBL" id="TLG73787.1"/>
    </source>
</evidence>
<dbReference type="InterPro" id="IPR001611">
    <property type="entry name" value="Leu-rich_rpt"/>
</dbReference>
<dbReference type="Gene3D" id="3.80.10.10">
    <property type="entry name" value="Ribonuclease Inhibitor"/>
    <property type="match status" value="1"/>
</dbReference>
<dbReference type="AlphaFoldDB" id="A0A5R8QDF1"/>
<keyword evidence="3" id="KW-1133">Transmembrane helix</keyword>
<reference evidence="4 5" key="1">
    <citation type="submission" date="2019-05" db="EMBL/GenBank/DDBJ databases">
        <title>Culicoidintestinum kansasii gen. nov., sp. nov. from the gastrointestinal tract of the biting midge, Culicoides sonorensis.</title>
        <authorList>
            <person name="Neupane S."/>
            <person name="Ghosh A."/>
            <person name="Gunther S."/>
            <person name="Martin K."/>
            <person name="Zurek L."/>
        </authorList>
    </citation>
    <scope>NUCLEOTIDE SEQUENCE [LARGE SCALE GENOMIC DNA]</scope>
    <source>
        <strain evidence="4 5">CS-1</strain>
    </source>
</reference>
<dbReference type="SMART" id="SM00364">
    <property type="entry name" value="LRR_BAC"/>
    <property type="match status" value="5"/>
</dbReference>
<dbReference type="PANTHER" id="PTHR45617">
    <property type="entry name" value="LEUCINE RICH REPEAT FAMILY PROTEIN"/>
    <property type="match status" value="1"/>
</dbReference>
<accession>A0A5R8QDF1</accession>
<dbReference type="SMART" id="SM00365">
    <property type="entry name" value="LRR_SD22"/>
    <property type="match status" value="5"/>
</dbReference>
<proteinExistence type="predicted"/>